<organism evidence="8 9">
    <name type="scientific">Lojkania enalia</name>
    <dbReference type="NCBI Taxonomy" id="147567"/>
    <lineage>
        <taxon>Eukaryota</taxon>
        <taxon>Fungi</taxon>
        <taxon>Dikarya</taxon>
        <taxon>Ascomycota</taxon>
        <taxon>Pezizomycotina</taxon>
        <taxon>Dothideomycetes</taxon>
        <taxon>Pleosporomycetidae</taxon>
        <taxon>Pleosporales</taxon>
        <taxon>Pleosporales incertae sedis</taxon>
        <taxon>Lojkania</taxon>
    </lineage>
</organism>
<feature type="compositionally biased region" description="Basic residues" evidence="5">
    <location>
        <begin position="336"/>
        <end position="347"/>
    </location>
</feature>
<sequence>MSLTDILTPITLPIASFFAIPMLSSWSTSLNLVFFSLTWTTIALTYTPLQLEFFGTLFIRTALYILPSAIFLLFDLALPSLAVELKAEGEAALPGRQKGGAKKIRTVVAWSMINIVLAVALQAGIEWVITDVLKMRSLLKIKGSVWSLNHLPNPWSLFKHFVIGLVSRNILQYYIHLRILHSQSGGVLSNWHRAWHHSIKVPYSFVAAYDHPICYLVFRFLPLYLPAIAFRFHIMTYLLLLSLFSLEELFVYSGYNVLPSTIMLRGMARRCDAHMMSEGKGNYGPLGVMDWVHGTTLGADVVDDLREEMDKHDVQERTGRAIDEAGDRANGVATKLKNRGRKGRGRK</sequence>
<reference evidence="9" key="1">
    <citation type="journal article" date="2020" name="Stud. Mycol.">
        <title>101 Dothideomycetes genomes: A test case for predicting lifestyles and emergence of pathogens.</title>
        <authorList>
            <person name="Haridas S."/>
            <person name="Albert R."/>
            <person name="Binder M."/>
            <person name="Bloem J."/>
            <person name="LaButti K."/>
            <person name="Salamov A."/>
            <person name="Andreopoulos B."/>
            <person name="Baker S."/>
            <person name="Barry K."/>
            <person name="Bills G."/>
            <person name="Bluhm B."/>
            <person name="Cannon C."/>
            <person name="Castanera R."/>
            <person name="Culley D."/>
            <person name="Daum C."/>
            <person name="Ezra D."/>
            <person name="Gonzalez J."/>
            <person name="Henrissat B."/>
            <person name="Kuo A."/>
            <person name="Liang C."/>
            <person name="Lipzen A."/>
            <person name="Lutzoni F."/>
            <person name="Magnuson J."/>
            <person name="Mondo S."/>
            <person name="Nolan M."/>
            <person name="Ohm R."/>
            <person name="Pangilinan J."/>
            <person name="Park H.-J."/>
            <person name="Ramirez L."/>
            <person name="Alfaro M."/>
            <person name="Sun H."/>
            <person name="Tritt A."/>
            <person name="Yoshinaga Y."/>
            <person name="Zwiers L.-H."/>
            <person name="Turgeon B."/>
            <person name="Goodwin S."/>
            <person name="Spatafora J."/>
            <person name="Crous P."/>
            <person name="Grigoriev I."/>
        </authorList>
    </citation>
    <scope>NUCLEOTIDE SEQUENCE [LARGE SCALE GENOMIC DNA]</scope>
    <source>
        <strain evidence="9">CBS 304.66</strain>
    </source>
</reference>
<accession>A0A9P4K7S7</accession>
<keyword evidence="2 6" id="KW-0812">Transmembrane</keyword>
<evidence type="ECO:0000256" key="5">
    <source>
        <dbReference type="SAM" id="MobiDB-lite"/>
    </source>
</evidence>
<evidence type="ECO:0000256" key="2">
    <source>
        <dbReference type="ARBA" id="ARBA00022692"/>
    </source>
</evidence>
<proteinExistence type="predicted"/>
<keyword evidence="3 6" id="KW-1133">Transmembrane helix</keyword>
<dbReference type="GO" id="GO:0005506">
    <property type="term" value="F:iron ion binding"/>
    <property type="evidence" value="ECO:0007669"/>
    <property type="project" value="InterPro"/>
</dbReference>
<evidence type="ECO:0000259" key="7">
    <source>
        <dbReference type="Pfam" id="PF04116"/>
    </source>
</evidence>
<dbReference type="OrthoDB" id="408954at2759"/>
<dbReference type="InterPro" id="IPR006694">
    <property type="entry name" value="Fatty_acid_hydroxylase"/>
</dbReference>
<feature type="transmembrane region" description="Helical" evidence="6">
    <location>
        <begin position="61"/>
        <end position="83"/>
    </location>
</feature>
<dbReference type="Proteomes" id="UP000800093">
    <property type="component" value="Unassembled WGS sequence"/>
</dbReference>
<feature type="domain" description="Fatty acid hydroxylase" evidence="7">
    <location>
        <begin position="161"/>
        <end position="295"/>
    </location>
</feature>
<feature type="transmembrane region" description="Helical" evidence="6">
    <location>
        <begin position="104"/>
        <end position="125"/>
    </location>
</feature>
<comment type="subcellular location">
    <subcellularLocation>
        <location evidence="1">Membrane</location>
    </subcellularLocation>
</comment>
<dbReference type="Pfam" id="PF04116">
    <property type="entry name" value="FA_hydroxylase"/>
    <property type="match status" value="1"/>
</dbReference>
<gene>
    <name evidence="8" type="ORF">CC78DRAFT_518761</name>
</gene>
<dbReference type="AlphaFoldDB" id="A0A9P4K7S7"/>
<evidence type="ECO:0000256" key="1">
    <source>
        <dbReference type="ARBA" id="ARBA00004370"/>
    </source>
</evidence>
<evidence type="ECO:0000256" key="4">
    <source>
        <dbReference type="ARBA" id="ARBA00023136"/>
    </source>
</evidence>
<evidence type="ECO:0000313" key="9">
    <source>
        <dbReference type="Proteomes" id="UP000800093"/>
    </source>
</evidence>
<protein>
    <recommendedName>
        <fullName evidence="7">Fatty acid hydroxylase domain-containing protein</fullName>
    </recommendedName>
</protein>
<keyword evidence="4 6" id="KW-0472">Membrane</keyword>
<name>A0A9P4K7S7_9PLEO</name>
<evidence type="ECO:0000313" key="8">
    <source>
        <dbReference type="EMBL" id="KAF2263346.1"/>
    </source>
</evidence>
<dbReference type="PANTHER" id="PTHR11863">
    <property type="entry name" value="STEROL DESATURASE"/>
    <property type="match status" value="1"/>
</dbReference>
<keyword evidence="9" id="KW-1185">Reference proteome</keyword>
<comment type="caution">
    <text evidence="8">The sequence shown here is derived from an EMBL/GenBank/DDBJ whole genome shotgun (WGS) entry which is preliminary data.</text>
</comment>
<evidence type="ECO:0000256" key="3">
    <source>
        <dbReference type="ARBA" id="ARBA00022989"/>
    </source>
</evidence>
<dbReference type="GO" id="GO:0008610">
    <property type="term" value="P:lipid biosynthetic process"/>
    <property type="evidence" value="ECO:0007669"/>
    <property type="project" value="InterPro"/>
</dbReference>
<dbReference type="GO" id="GO:0016020">
    <property type="term" value="C:membrane"/>
    <property type="evidence" value="ECO:0007669"/>
    <property type="project" value="UniProtKB-SubCell"/>
</dbReference>
<feature type="transmembrane region" description="Helical" evidence="6">
    <location>
        <begin position="250"/>
        <end position="268"/>
    </location>
</feature>
<dbReference type="InterPro" id="IPR050307">
    <property type="entry name" value="Sterol_Desaturase_Related"/>
</dbReference>
<dbReference type="EMBL" id="ML986627">
    <property type="protein sequence ID" value="KAF2263346.1"/>
    <property type="molecule type" value="Genomic_DNA"/>
</dbReference>
<feature type="compositionally biased region" description="Basic and acidic residues" evidence="5">
    <location>
        <begin position="311"/>
        <end position="327"/>
    </location>
</feature>
<evidence type="ECO:0000256" key="6">
    <source>
        <dbReference type="SAM" id="Phobius"/>
    </source>
</evidence>
<feature type="region of interest" description="Disordered" evidence="5">
    <location>
        <begin position="311"/>
        <end position="347"/>
    </location>
</feature>
<feature type="transmembrane region" description="Helical" evidence="6">
    <location>
        <begin position="223"/>
        <end position="244"/>
    </location>
</feature>
<dbReference type="GO" id="GO:0016491">
    <property type="term" value="F:oxidoreductase activity"/>
    <property type="evidence" value="ECO:0007669"/>
    <property type="project" value="InterPro"/>
</dbReference>